<dbReference type="Proteomes" id="UP000600865">
    <property type="component" value="Unassembled WGS sequence"/>
</dbReference>
<feature type="chain" id="PRO_5037275249" evidence="1">
    <location>
        <begin position="22"/>
        <end position="180"/>
    </location>
</feature>
<protein>
    <submittedName>
        <fullName evidence="2">Uncharacterized protein</fullName>
    </submittedName>
</protein>
<evidence type="ECO:0000313" key="3">
    <source>
        <dbReference type="Proteomes" id="UP000600865"/>
    </source>
</evidence>
<comment type="caution">
    <text evidence="2">The sequence shown here is derived from an EMBL/GenBank/DDBJ whole genome shotgun (WGS) entry which is preliminary data.</text>
</comment>
<evidence type="ECO:0000313" key="2">
    <source>
        <dbReference type="EMBL" id="GGX60068.1"/>
    </source>
</evidence>
<organism evidence="2 3">
    <name type="scientific">Litorimonas cladophorae</name>
    <dbReference type="NCBI Taxonomy" id="1220491"/>
    <lineage>
        <taxon>Bacteria</taxon>
        <taxon>Pseudomonadati</taxon>
        <taxon>Pseudomonadota</taxon>
        <taxon>Alphaproteobacteria</taxon>
        <taxon>Maricaulales</taxon>
        <taxon>Robiginitomaculaceae</taxon>
    </lineage>
</organism>
<proteinExistence type="predicted"/>
<dbReference type="EMBL" id="BMYV01000001">
    <property type="protein sequence ID" value="GGX60068.1"/>
    <property type="molecule type" value="Genomic_DNA"/>
</dbReference>
<dbReference type="RefSeq" id="WP_189581414.1">
    <property type="nucleotide sequence ID" value="NZ_BMYV01000001.1"/>
</dbReference>
<keyword evidence="3" id="KW-1185">Reference proteome</keyword>
<reference evidence="2 3" key="1">
    <citation type="journal article" date="2014" name="Int. J. Syst. Evol. Microbiol.">
        <title>Complete genome sequence of Corynebacterium casei LMG S-19264T (=DSM 44701T), isolated from a smear-ripened cheese.</title>
        <authorList>
            <consortium name="US DOE Joint Genome Institute (JGI-PGF)"/>
            <person name="Walter F."/>
            <person name="Albersmeier A."/>
            <person name="Kalinowski J."/>
            <person name="Ruckert C."/>
        </authorList>
    </citation>
    <scope>NUCLEOTIDE SEQUENCE [LARGE SCALE GENOMIC DNA]</scope>
    <source>
        <strain evidence="2 3">KCTC 23968</strain>
    </source>
</reference>
<keyword evidence="1" id="KW-0732">Signal</keyword>
<accession>A0A918KE23</accession>
<sequence length="180" mass="20289">MSLNKSIVFCFALGLPCAVSAQTVVPSPGVSQPILHDFVPDSRRLELVTGEELKAQYSGQTIAGIYDITRHSDQRYVETLSTNGKISYRERAFQSEGKWFVRGNNLCFIYDEQPGREHCFYEFRYGDCIISYSDTSPVVAGKPLLTRDWSSVQKFVASDFRWPDVPADEADAFACFLSFV</sequence>
<evidence type="ECO:0000256" key="1">
    <source>
        <dbReference type="SAM" id="SignalP"/>
    </source>
</evidence>
<gene>
    <name evidence="2" type="ORF">GCM10011309_07360</name>
</gene>
<feature type="signal peptide" evidence="1">
    <location>
        <begin position="1"/>
        <end position="21"/>
    </location>
</feature>
<dbReference type="AlphaFoldDB" id="A0A918KE23"/>
<name>A0A918KE23_9PROT</name>